<proteinExistence type="predicted"/>
<evidence type="ECO:0000256" key="1">
    <source>
        <dbReference type="SAM" id="MobiDB-lite"/>
    </source>
</evidence>
<feature type="non-terminal residue" evidence="2">
    <location>
        <position position="79"/>
    </location>
</feature>
<dbReference type="Proteomes" id="UP000231056">
    <property type="component" value="Unassembled WGS sequence"/>
</dbReference>
<comment type="caution">
    <text evidence="2">The sequence shown here is derived from an EMBL/GenBank/DDBJ whole genome shotgun (WGS) entry which is preliminary data.</text>
</comment>
<dbReference type="EMBL" id="PCVM01000086">
    <property type="protein sequence ID" value="PIQ73225.1"/>
    <property type="molecule type" value="Genomic_DNA"/>
</dbReference>
<feature type="region of interest" description="Disordered" evidence="1">
    <location>
        <begin position="1"/>
        <end position="35"/>
    </location>
</feature>
<reference evidence="2 3" key="1">
    <citation type="submission" date="2017-09" db="EMBL/GenBank/DDBJ databases">
        <title>Depth-based differentiation of microbial function through sediment-hosted aquifers and enrichment of novel symbionts in the deep terrestrial subsurface.</title>
        <authorList>
            <person name="Probst A.J."/>
            <person name="Ladd B."/>
            <person name="Jarett J.K."/>
            <person name="Geller-Mcgrath D.E."/>
            <person name="Sieber C.M."/>
            <person name="Emerson J.B."/>
            <person name="Anantharaman K."/>
            <person name="Thomas B.C."/>
            <person name="Malmstrom R."/>
            <person name="Stieglmeier M."/>
            <person name="Klingl A."/>
            <person name="Woyke T."/>
            <person name="Ryan C.M."/>
            <person name="Banfield J.F."/>
        </authorList>
    </citation>
    <scope>NUCLEOTIDE SEQUENCE [LARGE SCALE GENOMIC DNA]</scope>
    <source>
        <strain evidence="2">CG11_big_fil_rev_8_21_14_0_20_36_8</strain>
    </source>
</reference>
<accession>A0A2M6ITX0</accession>
<gene>
    <name evidence="2" type="ORF">COV58_03710</name>
</gene>
<name>A0A2M6ITX0_9BACT</name>
<dbReference type="AlphaFoldDB" id="A0A2M6ITX0"/>
<evidence type="ECO:0000313" key="2">
    <source>
        <dbReference type="EMBL" id="PIQ73225.1"/>
    </source>
</evidence>
<sequence>MNDNTEDNDVKMDGQIDETTENESNTSTPSISKDNVEEIMNLETMIKGYMSDLEKYQEDLRDQASMLKDSYEQDAEYTV</sequence>
<protein>
    <submittedName>
        <fullName evidence="2">Uncharacterized protein</fullName>
    </submittedName>
</protein>
<organism evidence="2 3">
    <name type="scientific">Candidatus Roizmanbacteria bacterium CG11_big_fil_rev_8_21_14_0_20_36_8</name>
    <dbReference type="NCBI Taxonomy" id="1974856"/>
    <lineage>
        <taxon>Bacteria</taxon>
        <taxon>Candidatus Roizmaniibacteriota</taxon>
    </lineage>
</organism>
<evidence type="ECO:0000313" key="3">
    <source>
        <dbReference type="Proteomes" id="UP000231056"/>
    </source>
</evidence>